<dbReference type="InterPro" id="IPR035892">
    <property type="entry name" value="C2_domain_sf"/>
</dbReference>
<dbReference type="Gene3D" id="3.20.20.190">
    <property type="entry name" value="Phosphatidylinositol (PI) phosphodiesterase"/>
    <property type="match status" value="1"/>
</dbReference>
<dbReference type="CDD" id="cd00275">
    <property type="entry name" value="C2_PLC_like"/>
    <property type="match status" value="1"/>
</dbReference>
<keyword evidence="4" id="KW-0378">Hydrolase</keyword>
<dbReference type="GO" id="GO:0032228">
    <property type="term" value="P:regulation of synaptic transmission, GABAergic"/>
    <property type="evidence" value="ECO:0007669"/>
    <property type="project" value="TreeGrafter"/>
</dbReference>
<dbReference type="InterPro" id="IPR001849">
    <property type="entry name" value="PH_domain"/>
</dbReference>
<dbReference type="PRINTS" id="PR00390">
    <property type="entry name" value="PHPHLIPASEC"/>
</dbReference>
<dbReference type="Pfam" id="PF09279">
    <property type="entry name" value="EF-hand_like"/>
    <property type="match status" value="1"/>
</dbReference>
<keyword evidence="8" id="KW-1185">Reference proteome</keyword>
<dbReference type="InterPro" id="IPR001192">
    <property type="entry name" value="PI-PLC_fam"/>
</dbReference>
<dbReference type="EC" id="3.1.4.11" evidence="4"/>
<feature type="domain" description="C2" evidence="6">
    <location>
        <begin position="645"/>
        <end position="771"/>
    </location>
</feature>
<evidence type="ECO:0000313" key="9">
    <source>
        <dbReference type="WBParaSite" id="ACRNAN_Path_237.g876.t1"/>
    </source>
</evidence>
<dbReference type="Proteomes" id="UP000887540">
    <property type="component" value="Unplaced"/>
</dbReference>
<name>A0A914C3W9_9BILA</name>
<feature type="region of interest" description="Disordered" evidence="5">
    <location>
        <begin position="1"/>
        <end position="29"/>
    </location>
</feature>
<dbReference type="SMART" id="SM00239">
    <property type="entry name" value="C2"/>
    <property type="match status" value="1"/>
</dbReference>
<dbReference type="GO" id="GO:0046488">
    <property type="term" value="P:phosphatidylinositol metabolic process"/>
    <property type="evidence" value="ECO:0007669"/>
    <property type="project" value="TreeGrafter"/>
</dbReference>
<dbReference type="Gene3D" id="2.60.40.150">
    <property type="entry name" value="C2 domain"/>
    <property type="match status" value="1"/>
</dbReference>
<dbReference type="InterPro" id="IPR017946">
    <property type="entry name" value="PLC-like_Pdiesterase_TIM-brl"/>
</dbReference>
<dbReference type="GO" id="GO:0007214">
    <property type="term" value="P:gamma-aminobutyric acid signaling pathway"/>
    <property type="evidence" value="ECO:0007669"/>
    <property type="project" value="TreeGrafter"/>
</dbReference>
<dbReference type="InterPro" id="IPR000909">
    <property type="entry name" value="PLipase_C_PInositol-sp_X_dom"/>
</dbReference>
<dbReference type="SUPFAM" id="SSF47473">
    <property type="entry name" value="EF-hand"/>
    <property type="match status" value="1"/>
</dbReference>
<dbReference type="CDD" id="cd16206">
    <property type="entry name" value="EFh_PRIP"/>
    <property type="match status" value="1"/>
</dbReference>
<dbReference type="AlphaFoldDB" id="A0A914C3W9"/>
<keyword evidence="3" id="KW-0807">Transducer</keyword>
<keyword evidence="4" id="KW-0442">Lipid degradation</keyword>
<dbReference type="Gene3D" id="1.10.238.10">
    <property type="entry name" value="EF-hand"/>
    <property type="match status" value="1"/>
</dbReference>
<accession>A0A914C3W9</accession>
<comment type="subcellular location">
    <subcellularLocation>
        <location evidence="1">Cytoplasm</location>
    </subcellularLocation>
</comment>
<feature type="compositionally biased region" description="Basic residues" evidence="5">
    <location>
        <begin position="12"/>
        <end position="24"/>
    </location>
</feature>
<evidence type="ECO:0000256" key="2">
    <source>
        <dbReference type="ARBA" id="ARBA00022490"/>
    </source>
</evidence>
<dbReference type="Pfam" id="PF00388">
    <property type="entry name" value="PI-PLC-X"/>
    <property type="match status" value="1"/>
</dbReference>
<dbReference type="GO" id="GO:0051209">
    <property type="term" value="P:release of sequestered calcium ion into cytosol"/>
    <property type="evidence" value="ECO:0007669"/>
    <property type="project" value="TreeGrafter"/>
</dbReference>
<dbReference type="InterPro" id="IPR011992">
    <property type="entry name" value="EF-hand-dom_pair"/>
</dbReference>
<dbReference type="SUPFAM" id="SSF51695">
    <property type="entry name" value="PLC-like phosphodiesterases"/>
    <property type="match status" value="1"/>
</dbReference>
<dbReference type="InterPro" id="IPR011993">
    <property type="entry name" value="PH-like_dom_sf"/>
</dbReference>
<dbReference type="WBParaSite" id="ACRNAN_Path_237.g876.t1">
    <property type="protein sequence ID" value="ACRNAN_Path_237.g876.t1"/>
    <property type="gene ID" value="ACRNAN_Path_237.g876"/>
</dbReference>
<dbReference type="Pfam" id="PF16457">
    <property type="entry name" value="PH_12"/>
    <property type="match status" value="1"/>
</dbReference>
<dbReference type="Pfam" id="PF00168">
    <property type="entry name" value="C2"/>
    <property type="match status" value="1"/>
</dbReference>
<protein>
    <recommendedName>
        <fullName evidence="4">Phosphoinositide phospholipase C</fullName>
        <ecNumber evidence="4">3.1.4.11</ecNumber>
    </recommendedName>
</protein>
<dbReference type="SMART" id="SM00149">
    <property type="entry name" value="PLCYc"/>
    <property type="match status" value="1"/>
</dbReference>
<evidence type="ECO:0000259" key="6">
    <source>
        <dbReference type="PROSITE" id="PS50004"/>
    </source>
</evidence>
<reference evidence="9" key="1">
    <citation type="submission" date="2022-11" db="UniProtKB">
        <authorList>
            <consortium name="WormBaseParasite"/>
        </authorList>
    </citation>
    <scope>IDENTIFICATION</scope>
</reference>
<dbReference type="PANTHER" id="PTHR10336">
    <property type="entry name" value="PHOSPHOINOSITIDE-SPECIFIC PHOSPHOLIPASE C FAMILY PROTEIN"/>
    <property type="match status" value="1"/>
</dbReference>
<sequence>MSHYKCSPLRSSLRKHADRHKSPAGRKTVSFISQNSDKKVSNVADCFQIMQKGTEMIKLRTNVRQFRRVFSLDADLSHIRWTPTNKKPHKARISVDAIKEIRVGRTTELLRASENTNVEMQDECAFSVIYGDDYECLDLIALTADDANIWVTGLMALSSGTRVENQPSGSMATLRERWLGSVFDEADSEQKGYISEKTAVRLIRAINAKLLSNRVKQKVKEVSTSAPNELLRGRIDRNQFIEIYKDVATRPEVYFLMVRYANKDYLNWQDLQNFLETEQGMVAVTKETCDHIIDQFEPSSEGKENHFMTVDGFTNFLLGTESSIFDPAHHSTCHDMDHPFSHYFIATSHNTYLVEDQIKGPSSVDGYIAALKRSCRFIELDIWEPSESDPQEPLVYNGGTLTSKLPLSSALSVINELVFEKTNFPLFIRLEMHLSLEWQKILVDTLCQHFGEKLYRPAEDPVEWTLPENQPTPKLFRDKIILVGNRYATVVDENVFETGEVTEEDEGCDLQTGKSKKERRIEICRSLAELIAPFAQSKQIKDLNSFGSISKLSPYKHILSMTEANCLRMIHNQTTTFSQLARDFQLRVTPNSARVDSSNMNPQEFWNFGINMVALNYQTPGLMMDLQEGKFSANGGCGYVLKPPIMRDEVFTPLEKLPFAPQVLHLRIISAQQLPRPRGSTAKGDSADPFVVIEVFGLPADCAEERTKTIRNDSFNPNFDESFQFEISVPELALIRLLILDDDFIGDDFIGQYTIPFECLQSGYRHIPLLNNEGDPLENSTLFVHIAITNRRGGGKAKKRGMSVKRKTTRVQTGMKAIGIKSVDDLFKLAMSPLVDSIEMRTQMETCLVEWQEQCGLGPAGTIRQGIRLMHSRVNTTNTSPPSSPQPEVNGNHEETAGFWITKNECNQPTVRTQGSLPDPVHKSLTHLENLLRKCENILACTDDLLARLSEAIARISEVYAELPQLCTDAGLRGQKATRATENFAWNLRLLKAQLTIIGKTQAEANDIVFQVVDMAKILGAYDEPK</sequence>
<dbReference type="InterPro" id="IPR001711">
    <property type="entry name" value="PLipase_C_Pinositol-sp_Y"/>
</dbReference>
<evidence type="ECO:0000256" key="3">
    <source>
        <dbReference type="ARBA" id="ARBA00023224"/>
    </source>
</evidence>
<keyword evidence="2" id="KW-0963">Cytoplasm</keyword>
<evidence type="ECO:0000313" key="8">
    <source>
        <dbReference type="Proteomes" id="UP000887540"/>
    </source>
</evidence>
<evidence type="ECO:0000259" key="7">
    <source>
        <dbReference type="PROSITE" id="PS50008"/>
    </source>
</evidence>
<dbReference type="GO" id="GO:0016042">
    <property type="term" value="P:lipid catabolic process"/>
    <property type="evidence" value="ECO:0007669"/>
    <property type="project" value="UniProtKB-KW"/>
</dbReference>
<feature type="domain" description="PI-PLC Y-box" evidence="7">
    <location>
        <begin position="543"/>
        <end position="647"/>
    </location>
</feature>
<evidence type="ECO:0000256" key="4">
    <source>
        <dbReference type="RuleBase" id="RU361133"/>
    </source>
</evidence>
<dbReference type="SMART" id="SM00148">
    <property type="entry name" value="PLCXc"/>
    <property type="match status" value="1"/>
</dbReference>
<proteinExistence type="predicted"/>
<dbReference type="FunFam" id="2.30.29.30:FF:000025">
    <property type="entry name" value="Phosphoinositide phospholipase C"/>
    <property type="match status" value="1"/>
</dbReference>
<dbReference type="CDD" id="cd13364">
    <property type="entry name" value="PH_PLC_eta"/>
    <property type="match status" value="1"/>
</dbReference>
<dbReference type="CDD" id="cd08558">
    <property type="entry name" value="PI-PLCc_eukaryota"/>
    <property type="match status" value="1"/>
</dbReference>
<dbReference type="PANTHER" id="PTHR10336:SF196">
    <property type="entry name" value="PHOSPHOINOSITIDE PHOSPHOLIPASE C"/>
    <property type="match status" value="1"/>
</dbReference>
<dbReference type="Gene3D" id="2.30.29.30">
    <property type="entry name" value="Pleckstrin-homology domain (PH domain)/Phosphotyrosine-binding domain (PTB)"/>
    <property type="match status" value="1"/>
</dbReference>
<dbReference type="SUPFAM" id="SSF50729">
    <property type="entry name" value="PH domain-like"/>
    <property type="match status" value="1"/>
</dbReference>
<dbReference type="FunFam" id="1.10.238.10:FF:000005">
    <property type="entry name" value="Phosphoinositide phospholipase C"/>
    <property type="match status" value="1"/>
</dbReference>
<comment type="catalytic activity">
    <reaction evidence="4">
        <text>a 1,2-diacyl-sn-glycero-3-phospho-(1D-myo-inositol-4,5-bisphosphate) + H2O = 1D-myo-inositol 1,4,5-trisphosphate + a 1,2-diacyl-sn-glycerol + H(+)</text>
        <dbReference type="Rhea" id="RHEA:33179"/>
        <dbReference type="ChEBI" id="CHEBI:15377"/>
        <dbReference type="ChEBI" id="CHEBI:15378"/>
        <dbReference type="ChEBI" id="CHEBI:17815"/>
        <dbReference type="ChEBI" id="CHEBI:58456"/>
        <dbReference type="ChEBI" id="CHEBI:203600"/>
        <dbReference type="EC" id="3.1.4.11"/>
    </reaction>
</comment>
<dbReference type="PROSITE" id="PS50004">
    <property type="entry name" value="C2"/>
    <property type="match status" value="1"/>
</dbReference>
<dbReference type="PROSITE" id="PS50008">
    <property type="entry name" value="PIPLC_Y_DOMAIN"/>
    <property type="match status" value="1"/>
</dbReference>
<organism evidence="8 9">
    <name type="scientific">Acrobeloides nanus</name>
    <dbReference type="NCBI Taxonomy" id="290746"/>
    <lineage>
        <taxon>Eukaryota</taxon>
        <taxon>Metazoa</taxon>
        <taxon>Ecdysozoa</taxon>
        <taxon>Nematoda</taxon>
        <taxon>Chromadorea</taxon>
        <taxon>Rhabditida</taxon>
        <taxon>Tylenchina</taxon>
        <taxon>Cephalobomorpha</taxon>
        <taxon>Cephaloboidea</taxon>
        <taxon>Cephalobidae</taxon>
        <taxon>Acrobeloides</taxon>
    </lineage>
</organism>
<dbReference type="PROSITE" id="PS50007">
    <property type="entry name" value="PIPLC_X_DOMAIN"/>
    <property type="match status" value="1"/>
</dbReference>
<evidence type="ECO:0000256" key="5">
    <source>
        <dbReference type="SAM" id="MobiDB-lite"/>
    </source>
</evidence>
<dbReference type="GO" id="GO:0048015">
    <property type="term" value="P:phosphatidylinositol-mediated signaling"/>
    <property type="evidence" value="ECO:0007669"/>
    <property type="project" value="TreeGrafter"/>
</dbReference>
<dbReference type="InterPro" id="IPR000008">
    <property type="entry name" value="C2_dom"/>
</dbReference>
<evidence type="ECO:0000256" key="1">
    <source>
        <dbReference type="ARBA" id="ARBA00004496"/>
    </source>
</evidence>
<dbReference type="Pfam" id="PF00387">
    <property type="entry name" value="PI-PLC-Y"/>
    <property type="match status" value="1"/>
</dbReference>
<dbReference type="InterPro" id="IPR015359">
    <property type="entry name" value="PLC_EF-hand-like"/>
</dbReference>
<dbReference type="SUPFAM" id="SSF49562">
    <property type="entry name" value="C2 domain (Calcium/lipid-binding domain, CaLB)"/>
    <property type="match status" value="1"/>
</dbReference>
<dbReference type="GO" id="GO:0005737">
    <property type="term" value="C:cytoplasm"/>
    <property type="evidence" value="ECO:0007669"/>
    <property type="project" value="UniProtKB-SubCell"/>
</dbReference>
<keyword evidence="4" id="KW-0443">Lipid metabolism</keyword>
<dbReference type="GO" id="GO:0004435">
    <property type="term" value="F:phosphatidylinositol-4,5-bisphosphate phospholipase C activity"/>
    <property type="evidence" value="ECO:0007669"/>
    <property type="project" value="UniProtKB-EC"/>
</dbReference>